<evidence type="ECO:0000313" key="2">
    <source>
        <dbReference type="Proteomes" id="UP001596004"/>
    </source>
</evidence>
<accession>A0ABV9CSF1</accession>
<name>A0ABV9CSF1_9ACTN</name>
<protein>
    <submittedName>
        <fullName evidence="1">Uncharacterized protein</fullName>
    </submittedName>
</protein>
<gene>
    <name evidence="1" type="ORF">ACFO60_36230</name>
</gene>
<dbReference type="RefSeq" id="WP_380850335.1">
    <property type="nucleotide sequence ID" value="NZ_JBHSFP010000041.1"/>
</dbReference>
<sequence>MGNAFADESGFLPPLTIFPALAWPTVAVTDFSDWRLFLVVSTLATPHTFPSATVH</sequence>
<comment type="caution">
    <text evidence="1">The sequence shown here is derived from an EMBL/GenBank/DDBJ whole genome shotgun (WGS) entry which is preliminary data.</text>
</comment>
<evidence type="ECO:0000313" key="1">
    <source>
        <dbReference type="EMBL" id="MFC4536244.1"/>
    </source>
</evidence>
<dbReference type="Proteomes" id="UP001596004">
    <property type="component" value="Unassembled WGS sequence"/>
</dbReference>
<keyword evidence="2" id="KW-1185">Reference proteome</keyword>
<reference evidence="2" key="1">
    <citation type="journal article" date="2019" name="Int. J. Syst. Evol. Microbiol.">
        <title>The Global Catalogue of Microorganisms (GCM) 10K type strain sequencing project: providing services to taxonomists for standard genome sequencing and annotation.</title>
        <authorList>
            <consortium name="The Broad Institute Genomics Platform"/>
            <consortium name="The Broad Institute Genome Sequencing Center for Infectious Disease"/>
            <person name="Wu L."/>
            <person name="Ma J."/>
        </authorList>
    </citation>
    <scope>NUCLEOTIDE SEQUENCE [LARGE SCALE GENOMIC DNA]</scope>
    <source>
        <strain evidence="2">CGMCC 4.7132</strain>
    </source>
</reference>
<organism evidence="1 2">
    <name type="scientific">Sphaerisporangium dianthi</name>
    <dbReference type="NCBI Taxonomy" id="1436120"/>
    <lineage>
        <taxon>Bacteria</taxon>
        <taxon>Bacillati</taxon>
        <taxon>Actinomycetota</taxon>
        <taxon>Actinomycetes</taxon>
        <taxon>Streptosporangiales</taxon>
        <taxon>Streptosporangiaceae</taxon>
        <taxon>Sphaerisporangium</taxon>
    </lineage>
</organism>
<proteinExistence type="predicted"/>
<dbReference type="EMBL" id="JBHSFP010000041">
    <property type="protein sequence ID" value="MFC4536244.1"/>
    <property type="molecule type" value="Genomic_DNA"/>
</dbReference>